<dbReference type="InterPro" id="IPR014044">
    <property type="entry name" value="CAP_dom"/>
</dbReference>
<dbReference type="STRING" id="29170.A0A368GSD1"/>
<dbReference type="InterPro" id="IPR001283">
    <property type="entry name" value="CRISP-related"/>
</dbReference>
<evidence type="ECO:0000313" key="3">
    <source>
        <dbReference type="Proteomes" id="UP000252519"/>
    </source>
</evidence>
<dbReference type="SMART" id="SM00198">
    <property type="entry name" value="SCP"/>
    <property type="match status" value="1"/>
</dbReference>
<dbReference type="OrthoDB" id="5874910at2759"/>
<dbReference type="PANTHER" id="PTHR10334">
    <property type="entry name" value="CYSTEINE-RICH SECRETORY PROTEIN-RELATED"/>
    <property type="match status" value="1"/>
</dbReference>
<dbReference type="CDD" id="cd05380">
    <property type="entry name" value="CAP_euk"/>
    <property type="match status" value="1"/>
</dbReference>
<reference evidence="2 3" key="1">
    <citation type="submission" date="2014-10" db="EMBL/GenBank/DDBJ databases">
        <title>Draft genome of the hookworm Ancylostoma caninum.</title>
        <authorList>
            <person name="Mitreva M."/>
        </authorList>
    </citation>
    <scope>NUCLEOTIDE SEQUENCE [LARGE SCALE GENOMIC DNA]</scope>
    <source>
        <strain evidence="2 3">Baltimore</strain>
    </source>
</reference>
<sequence length="152" mass="17119">MYQMRYDMALEQEAQAYANTCANVGSDVSTRPDSGENVHTNPSTTIPLLDAFTHAQQHWFSKIFKNGINPKMKYTKFLEQKANAPLEFIQMVWANSYKIGCGARRCSSGTFIVCRYRPRGNIYDEFIYFSGAATCARCRNSCVDGLCMAPPV</sequence>
<evidence type="ECO:0000259" key="1">
    <source>
        <dbReference type="SMART" id="SM00198"/>
    </source>
</evidence>
<dbReference type="InterPro" id="IPR035940">
    <property type="entry name" value="CAP_sf"/>
</dbReference>
<dbReference type="SUPFAM" id="SSF55797">
    <property type="entry name" value="PR-1-like"/>
    <property type="match status" value="1"/>
</dbReference>
<dbReference type="Pfam" id="PF00188">
    <property type="entry name" value="CAP"/>
    <property type="match status" value="1"/>
</dbReference>
<comment type="caution">
    <text evidence="2">The sequence shown here is derived from an EMBL/GenBank/DDBJ whole genome shotgun (WGS) entry which is preliminary data.</text>
</comment>
<gene>
    <name evidence="2" type="ORF">ANCCAN_06579</name>
</gene>
<dbReference type="PROSITE" id="PS01010">
    <property type="entry name" value="CRISP_2"/>
    <property type="match status" value="1"/>
</dbReference>
<dbReference type="GO" id="GO:0005576">
    <property type="term" value="C:extracellular region"/>
    <property type="evidence" value="ECO:0007669"/>
    <property type="project" value="InterPro"/>
</dbReference>
<dbReference type="EMBL" id="JOJR01000064">
    <property type="protein sequence ID" value="RCN47291.1"/>
    <property type="molecule type" value="Genomic_DNA"/>
</dbReference>
<accession>A0A368GSD1</accession>
<dbReference type="InterPro" id="IPR018244">
    <property type="entry name" value="Allrgn_V5/Tpx1_CS"/>
</dbReference>
<feature type="domain" description="SCP" evidence="1">
    <location>
        <begin position="1"/>
        <end position="124"/>
    </location>
</feature>
<evidence type="ECO:0000313" key="2">
    <source>
        <dbReference type="EMBL" id="RCN47291.1"/>
    </source>
</evidence>
<protein>
    <submittedName>
        <fullName evidence="2">SCP-like protein</fullName>
    </submittedName>
</protein>
<dbReference type="PRINTS" id="PR00837">
    <property type="entry name" value="V5TPXLIKE"/>
</dbReference>
<dbReference type="AlphaFoldDB" id="A0A368GSD1"/>
<keyword evidence="3" id="KW-1185">Reference proteome</keyword>
<dbReference type="Gene3D" id="3.40.33.10">
    <property type="entry name" value="CAP"/>
    <property type="match status" value="1"/>
</dbReference>
<organism evidence="2 3">
    <name type="scientific">Ancylostoma caninum</name>
    <name type="common">Dog hookworm</name>
    <dbReference type="NCBI Taxonomy" id="29170"/>
    <lineage>
        <taxon>Eukaryota</taxon>
        <taxon>Metazoa</taxon>
        <taxon>Ecdysozoa</taxon>
        <taxon>Nematoda</taxon>
        <taxon>Chromadorea</taxon>
        <taxon>Rhabditida</taxon>
        <taxon>Rhabditina</taxon>
        <taxon>Rhabditomorpha</taxon>
        <taxon>Strongyloidea</taxon>
        <taxon>Ancylostomatidae</taxon>
        <taxon>Ancylostomatinae</taxon>
        <taxon>Ancylostoma</taxon>
    </lineage>
</organism>
<proteinExistence type="predicted"/>
<name>A0A368GSD1_ANCCA</name>
<dbReference type="Proteomes" id="UP000252519">
    <property type="component" value="Unassembled WGS sequence"/>
</dbReference>